<name>A0A6V8SMT3_9CLOT</name>
<feature type="domain" description="HTH merR-type" evidence="2">
    <location>
        <begin position="5"/>
        <end position="75"/>
    </location>
</feature>
<dbReference type="PANTHER" id="PTHR30204:SF58">
    <property type="entry name" value="HTH-TYPE TRANSCRIPTIONAL REGULATOR YFMP"/>
    <property type="match status" value="1"/>
</dbReference>
<evidence type="ECO:0000313" key="3">
    <source>
        <dbReference type="EMBL" id="GFP78519.1"/>
    </source>
</evidence>
<sequence>MNQKYYQIDEVSKITDLTKRSIRYYEDMGLFTPTARTDSGYRMYSDEDISTINEIKELRSKLGLTIPEVKQILGLRKILNKIWSKDITDKEHINEALEKVNTLVETIDEREKILRRVKDNCNNSLNRLITLLNEKEEE</sequence>
<dbReference type="EMBL" id="BLZR01000003">
    <property type="protein sequence ID" value="GFP78519.1"/>
    <property type="molecule type" value="Genomic_DNA"/>
</dbReference>
<dbReference type="SUPFAM" id="SSF46955">
    <property type="entry name" value="Putative DNA-binding domain"/>
    <property type="match status" value="1"/>
</dbReference>
<comment type="caution">
    <text evidence="3">The sequence shown here is derived from an EMBL/GenBank/DDBJ whole genome shotgun (WGS) entry which is preliminary data.</text>
</comment>
<evidence type="ECO:0000313" key="4">
    <source>
        <dbReference type="Proteomes" id="UP000580568"/>
    </source>
</evidence>
<protein>
    <submittedName>
        <fullName evidence="3">HTH-type transcriptional regulator HmrR</fullName>
    </submittedName>
</protein>
<dbReference type="PROSITE" id="PS50937">
    <property type="entry name" value="HTH_MERR_2"/>
    <property type="match status" value="1"/>
</dbReference>
<evidence type="ECO:0000256" key="1">
    <source>
        <dbReference type="ARBA" id="ARBA00023125"/>
    </source>
</evidence>
<dbReference type="CDD" id="cd00592">
    <property type="entry name" value="HTH_MerR-like"/>
    <property type="match status" value="1"/>
</dbReference>
<gene>
    <name evidence="3" type="ORF">bsdtw1_04752</name>
</gene>
<accession>A0A6V8SMT3</accession>
<organism evidence="3 4">
    <name type="scientific">Clostridium fungisolvens</name>
    <dbReference type="NCBI Taxonomy" id="1604897"/>
    <lineage>
        <taxon>Bacteria</taxon>
        <taxon>Bacillati</taxon>
        <taxon>Bacillota</taxon>
        <taxon>Clostridia</taxon>
        <taxon>Eubacteriales</taxon>
        <taxon>Clostridiaceae</taxon>
        <taxon>Clostridium</taxon>
    </lineage>
</organism>
<dbReference type="GO" id="GO:0003677">
    <property type="term" value="F:DNA binding"/>
    <property type="evidence" value="ECO:0007669"/>
    <property type="project" value="UniProtKB-KW"/>
</dbReference>
<dbReference type="InterPro" id="IPR000551">
    <property type="entry name" value="MerR-type_HTH_dom"/>
</dbReference>
<dbReference type="AlphaFoldDB" id="A0A6V8SMT3"/>
<dbReference type="RefSeq" id="WP_183280016.1">
    <property type="nucleotide sequence ID" value="NZ_BLZR01000003.1"/>
</dbReference>
<dbReference type="InterPro" id="IPR009061">
    <property type="entry name" value="DNA-bd_dom_put_sf"/>
</dbReference>
<proteinExistence type="predicted"/>
<dbReference type="Proteomes" id="UP000580568">
    <property type="component" value="Unassembled WGS sequence"/>
</dbReference>
<dbReference type="SMART" id="SM00422">
    <property type="entry name" value="HTH_MERR"/>
    <property type="match status" value="1"/>
</dbReference>
<keyword evidence="4" id="KW-1185">Reference proteome</keyword>
<dbReference type="GO" id="GO:0003700">
    <property type="term" value="F:DNA-binding transcription factor activity"/>
    <property type="evidence" value="ECO:0007669"/>
    <property type="project" value="InterPro"/>
</dbReference>
<keyword evidence="1" id="KW-0238">DNA-binding</keyword>
<dbReference type="PANTHER" id="PTHR30204">
    <property type="entry name" value="REDOX-CYCLING DRUG-SENSING TRANSCRIPTIONAL ACTIVATOR SOXR"/>
    <property type="match status" value="1"/>
</dbReference>
<reference evidence="3 4" key="1">
    <citation type="submission" date="2020-07" db="EMBL/GenBank/DDBJ databases">
        <title>A new beta-1,3-glucan-decomposing anaerobic bacterium isolated from anoxic soil subjected to biological soil disinfestation.</title>
        <authorList>
            <person name="Ueki A."/>
            <person name="Tonouchi A."/>
        </authorList>
    </citation>
    <scope>NUCLEOTIDE SEQUENCE [LARGE SCALE GENOMIC DNA]</scope>
    <source>
        <strain evidence="3 4">TW1</strain>
    </source>
</reference>
<evidence type="ECO:0000259" key="2">
    <source>
        <dbReference type="PROSITE" id="PS50937"/>
    </source>
</evidence>
<dbReference type="Pfam" id="PF13411">
    <property type="entry name" value="MerR_1"/>
    <property type="match status" value="1"/>
</dbReference>
<dbReference type="InterPro" id="IPR047057">
    <property type="entry name" value="MerR_fam"/>
</dbReference>
<dbReference type="Gene3D" id="1.10.1660.10">
    <property type="match status" value="1"/>
</dbReference>